<feature type="region of interest" description="Disordered" evidence="1">
    <location>
        <begin position="210"/>
        <end position="232"/>
    </location>
</feature>
<dbReference type="InterPro" id="IPR000195">
    <property type="entry name" value="Rab-GAP-TBC_dom"/>
</dbReference>
<feature type="region of interest" description="Disordered" evidence="1">
    <location>
        <begin position="54"/>
        <end position="122"/>
    </location>
</feature>
<reference evidence="3 4" key="1">
    <citation type="submission" date="2024-02" db="EMBL/GenBank/DDBJ databases">
        <title>Discinaceae phylogenomics.</title>
        <authorList>
            <person name="Dirks A.C."/>
            <person name="James T.Y."/>
        </authorList>
    </citation>
    <scope>NUCLEOTIDE SEQUENCE [LARGE SCALE GENOMIC DNA]</scope>
    <source>
        <strain evidence="3 4">ACD0624</strain>
    </source>
</reference>
<dbReference type="EMBL" id="JBBBZM010000057">
    <property type="protein sequence ID" value="KAL0636085.1"/>
    <property type="molecule type" value="Genomic_DNA"/>
</dbReference>
<dbReference type="InterPro" id="IPR035969">
    <property type="entry name" value="Rab-GAP_TBC_sf"/>
</dbReference>
<dbReference type="SUPFAM" id="SSF47923">
    <property type="entry name" value="Ypt/Rab-GAP domain of gyp1p"/>
    <property type="match status" value="2"/>
</dbReference>
<dbReference type="Proteomes" id="UP001447188">
    <property type="component" value="Unassembled WGS sequence"/>
</dbReference>
<feature type="compositionally biased region" description="Low complexity" evidence="1">
    <location>
        <begin position="98"/>
        <end position="109"/>
    </location>
</feature>
<evidence type="ECO:0000313" key="3">
    <source>
        <dbReference type="EMBL" id="KAL0636085.1"/>
    </source>
</evidence>
<feature type="domain" description="Rab-GAP TBC" evidence="2">
    <location>
        <begin position="150"/>
        <end position="397"/>
    </location>
</feature>
<dbReference type="PROSITE" id="PS50086">
    <property type="entry name" value="TBC_RABGAP"/>
    <property type="match status" value="1"/>
</dbReference>
<name>A0ABR3GJW7_9PEZI</name>
<accession>A0ABR3GJW7</accession>
<evidence type="ECO:0000256" key="1">
    <source>
        <dbReference type="SAM" id="MobiDB-lite"/>
    </source>
</evidence>
<feature type="compositionally biased region" description="Polar residues" evidence="1">
    <location>
        <begin position="59"/>
        <end position="73"/>
    </location>
</feature>
<proteinExistence type="predicted"/>
<gene>
    <name evidence="3" type="ORF">Q9L58_004991</name>
</gene>
<organism evidence="3 4">
    <name type="scientific">Discina gigas</name>
    <dbReference type="NCBI Taxonomy" id="1032678"/>
    <lineage>
        <taxon>Eukaryota</taxon>
        <taxon>Fungi</taxon>
        <taxon>Dikarya</taxon>
        <taxon>Ascomycota</taxon>
        <taxon>Pezizomycotina</taxon>
        <taxon>Pezizomycetes</taxon>
        <taxon>Pezizales</taxon>
        <taxon>Discinaceae</taxon>
        <taxon>Discina</taxon>
    </lineage>
</organism>
<sequence length="506" mass="57501">MTKEPGSGEMLHHLASGSYKNADARGGSINTTKIPEPRHIEIITHKLHTKFISTDRESSSISAQAPEDSQNRFNGVAQPPKPVILDGNIRGREKASKGGRASSNGSSSSSKEREKREQEEAARKNCLKALNEFRMDGNVQELAEHARNHGIPKDLRREIWPILLNNHPSFINKHIAREFIDGIENNEEPREIPFKRIRRELERYHRRMKKIPTTTRNGSPPSNPSPVASALPNGTFEEPDAALLDQAALDTAVEDAIVSFLEKHDQVNYAPGMVYVCLTLADWLFMPPSVAVVQNIDYHHDADILSSCFAKMMYVILWSPTICSTPIEPSDSVINQRISHFLTTFRQLLPELARYFDEEEVASFGEQWVFTWIQWWCAGELGKDEKGRLWDWYLGFEQPVHGIDSQQTRSNAIRGDCADSRGFHPDDIYYPSDWHILVCVALLKSRKDALEELEQSEIRSVLTRLPKVDMNMIISEAKSLRVELRDILEREEEDYATRSTGEASNE</sequence>
<comment type="caution">
    <text evidence="3">The sequence shown here is derived from an EMBL/GenBank/DDBJ whole genome shotgun (WGS) entry which is preliminary data.</text>
</comment>
<keyword evidence="4" id="KW-1185">Reference proteome</keyword>
<protein>
    <recommendedName>
        <fullName evidence="2">Rab-GAP TBC domain-containing protein</fullName>
    </recommendedName>
</protein>
<dbReference type="Gene3D" id="1.10.472.80">
    <property type="entry name" value="Ypt/Rab-GAP domain of gyp1p, domain 3"/>
    <property type="match status" value="1"/>
</dbReference>
<evidence type="ECO:0000259" key="2">
    <source>
        <dbReference type="PROSITE" id="PS50086"/>
    </source>
</evidence>
<evidence type="ECO:0000313" key="4">
    <source>
        <dbReference type="Proteomes" id="UP001447188"/>
    </source>
</evidence>
<dbReference type="Pfam" id="PF00566">
    <property type="entry name" value="RabGAP-TBC"/>
    <property type="match status" value="1"/>
</dbReference>
<feature type="region of interest" description="Disordered" evidence="1">
    <location>
        <begin position="18"/>
        <end position="37"/>
    </location>
</feature>
<feature type="compositionally biased region" description="Basic and acidic residues" evidence="1">
    <location>
        <begin position="110"/>
        <end position="122"/>
    </location>
</feature>